<dbReference type="AlphaFoldDB" id="A0A2T5UCX0"/>
<dbReference type="EMBL" id="QAYE01000001">
    <property type="protein sequence ID" value="PTW49359.1"/>
    <property type="molecule type" value="Genomic_DNA"/>
</dbReference>
<dbReference type="NCBIfam" id="TIGR01725">
    <property type="entry name" value="phge_HK97_gp10"/>
    <property type="match status" value="1"/>
</dbReference>
<dbReference type="Proteomes" id="UP000244013">
    <property type="component" value="Unassembled WGS sequence"/>
</dbReference>
<protein>
    <submittedName>
        <fullName evidence="1">HK97 gp10 family phage protein</fullName>
    </submittedName>
</protein>
<dbReference type="Pfam" id="PF04883">
    <property type="entry name" value="HK97-gp10_like"/>
    <property type="match status" value="1"/>
</dbReference>
<sequence length="150" mass="16395">MSGFSANLSGFRQLEARMASLSKAEATKAGQIANRAGASVLAKKIRDTAPDGPLAEGASVNRVRKGGQVVTETHHKIKNWIKIKKTKSDSTDKVQNSVYVAKGYHAAFVEFGSIHNAPNPFFRTAFEQNKQAIVDAMKRVLERQLIKRGV</sequence>
<gene>
    <name evidence="1" type="ORF">C8J25_101867</name>
</gene>
<dbReference type="OrthoDB" id="7582588at2"/>
<comment type="caution">
    <text evidence="1">The sequence shown here is derived from an EMBL/GenBank/DDBJ whole genome shotgun (WGS) entry which is preliminary data.</text>
</comment>
<dbReference type="RefSeq" id="WP_107952332.1">
    <property type="nucleotide sequence ID" value="NZ_QAYE01000001.1"/>
</dbReference>
<proteinExistence type="predicted"/>
<organism evidence="1 2">
    <name type="scientific">Sphingomonas faeni</name>
    <dbReference type="NCBI Taxonomy" id="185950"/>
    <lineage>
        <taxon>Bacteria</taxon>
        <taxon>Pseudomonadati</taxon>
        <taxon>Pseudomonadota</taxon>
        <taxon>Alphaproteobacteria</taxon>
        <taxon>Sphingomonadales</taxon>
        <taxon>Sphingomonadaceae</taxon>
        <taxon>Sphingomonas</taxon>
    </lineage>
</organism>
<reference evidence="1 2" key="1">
    <citation type="submission" date="2018-04" db="EMBL/GenBank/DDBJ databases">
        <title>Genomic Encyclopedia of Type Strains, Phase III (KMG-III): the genomes of soil and plant-associated and newly described type strains.</title>
        <authorList>
            <person name="Whitman W."/>
        </authorList>
    </citation>
    <scope>NUCLEOTIDE SEQUENCE [LARGE SCALE GENOMIC DNA]</scope>
    <source>
        <strain evidence="1 2">MA-olki</strain>
    </source>
</reference>
<evidence type="ECO:0000313" key="1">
    <source>
        <dbReference type="EMBL" id="PTW49359.1"/>
    </source>
</evidence>
<dbReference type="InterPro" id="IPR010064">
    <property type="entry name" value="HK97-gp10_tail"/>
</dbReference>
<accession>A0A2T5UCX0</accession>
<evidence type="ECO:0000313" key="2">
    <source>
        <dbReference type="Proteomes" id="UP000244013"/>
    </source>
</evidence>
<dbReference type="GeneID" id="91004927"/>
<name>A0A2T5UCX0_9SPHN</name>